<reference evidence="1 2" key="1">
    <citation type="journal article" date="2018" name="Sci. Rep.">
        <title>Genomic signatures of local adaptation to the degree of environmental predictability in rotifers.</title>
        <authorList>
            <person name="Franch-Gras L."/>
            <person name="Hahn C."/>
            <person name="Garcia-Roger E.M."/>
            <person name="Carmona M.J."/>
            <person name="Serra M."/>
            <person name="Gomez A."/>
        </authorList>
    </citation>
    <scope>NUCLEOTIDE SEQUENCE [LARGE SCALE GENOMIC DNA]</scope>
    <source>
        <strain evidence="1">HYR1</strain>
    </source>
</reference>
<evidence type="ECO:0000313" key="2">
    <source>
        <dbReference type="Proteomes" id="UP000276133"/>
    </source>
</evidence>
<dbReference type="EMBL" id="REGN01009932">
    <property type="protein sequence ID" value="RNA00074.1"/>
    <property type="molecule type" value="Genomic_DNA"/>
</dbReference>
<accession>A0A3M7PM72</accession>
<protein>
    <submittedName>
        <fullName evidence="1">Uncharacterized protein</fullName>
    </submittedName>
</protein>
<dbReference type="Proteomes" id="UP000276133">
    <property type="component" value="Unassembled WGS sequence"/>
</dbReference>
<evidence type="ECO:0000313" key="1">
    <source>
        <dbReference type="EMBL" id="RNA00074.1"/>
    </source>
</evidence>
<keyword evidence="2" id="KW-1185">Reference proteome</keyword>
<sequence>MINNTFLLNSKTKNFDLKLTFDHELQFANKLNNNSRFFRGIQVRLNANQWMKPVRLQQKCSSFTGGIDIIHIFIHKSHKSQVKSKFKLL</sequence>
<name>A0A3M7PM72_BRAPC</name>
<proteinExistence type="predicted"/>
<gene>
    <name evidence="1" type="ORF">BpHYR1_044796</name>
</gene>
<organism evidence="1 2">
    <name type="scientific">Brachionus plicatilis</name>
    <name type="common">Marine rotifer</name>
    <name type="synonym">Brachionus muelleri</name>
    <dbReference type="NCBI Taxonomy" id="10195"/>
    <lineage>
        <taxon>Eukaryota</taxon>
        <taxon>Metazoa</taxon>
        <taxon>Spiralia</taxon>
        <taxon>Gnathifera</taxon>
        <taxon>Rotifera</taxon>
        <taxon>Eurotatoria</taxon>
        <taxon>Monogononta</taxon>
        <taxon>Pseudotrocha</taxon>
        <taxon>Ploima</taxon>
        <taxon>Brachionidae</taxon>
        <taxon>Brachionus</taxon>
    </lineage>
</organism>
<dbReference type="AlphaFoldDB" id="A0A3M7PM72"/>
<comment type="caution">
    <text evidence="1">The sequence shown here is derived from an EMBL/GenBank/DDBJ whole genome shotgun (WGS) entry which is preliminary data.</text>
</comment>